<protein>
    <submittedName>
        <fullName evidence="1">Uncharacterized protein</fullName>
    </submittedName>
</protein>
<proteinExistence type="predicted"/>
<evidence type="ECO:0000313" key="1">
    <source>
        <dbReference type="EMBL" id="KKL98063.1"/>
    </source>
</evidence>
<accession>A0A0F9GH61</accession>
<reference evidence="1" key="1">
    <citation type="journal article" date="2015" name="Nature">
        <title>Complex archaea that bridge the gap between prokaryotes and eukaryotes.</title>
        <authorList>
            <person name="Spang A."/>
            <person name="Saw J.H."/>
            <person name="Jorgensen S.L."/>
            <person name="Zaremba-Niedzwiedzka K."/>
            <person name="Martijn J."/>
            <person name="Lind A.E."/>
            <person name="van Eijk R."/>
            <person name="Schleper C."/>
            <person name="Guy L."/>
            <person name="Ettema T.J."/>
        </authorList>
    </citation>
    <scope>NUCLEOTIDE SEQUENCE</scope>
</reference>
<dbReference type="EMBL" id="LAZR01018009">
    <property type="protein sequence ID" value="KKL98063.1"/>
    <property type="molecule type" value="Genomic_DNA"/>
</dbReference>
<name>A0A0F9GH61_9ZZZZ</name>
<dbReference type="AlphaFoldDB" id="A0A0F9GH61"/>
<organism evidence="1">
    <name type="scientific">marine sediment metagenome</name>
    <dbReference type="NCBI Taxonomy" id="412755"/>
    <lineage>
        <taxon>unclassified sequences</taxon>
        <taxon>metagenomes</taxon>
        <taxon>ecological metagenomes</taxon>
    </lineage>
</organism>
<sequence length="178" mass="18257">MTISAELESVSSQEGNGSVAKGIHREVITFSATGTRAGQGIGTVNYQLAADQSGALVIFNTADGGLITLPTPVAGMWFEVVCQIATTSSDVYKVITNSTTTEFLLGTVLSASATVAEGMDVFTADGTTNHDYISMNGTTTGGGVGTRLVFTAINTTQWFVKGTNQGSVSAVLDPFGGT</sequence>
<comment type="caution">
    <text evidence="1">The sequence shown here is derived from an EMBL/GenBank/DDBJ whole genome shotgun (WGS) entry which is preliminary data.</text>
</comment>
<gene>
    <name evidence="1" type="ORF">LCGC14_1828140</name>
</gene>